<dbReference type="RefSeq" id="WP_010341711.1">
    <property type="nucleotide sequence ID" value="NZ_JAQFWU010000006.1"/>
</dbReference>
<dbReference type="OrthoDB" id="9888403at2"/>
<evidence type="ECO:0000313" key="3">
    <source>
        <dbReference type="Proteomes" id="UP000247346"/>
    </source>
</evidence>
<dbReference type="InterPro" id="IPR036673">
    <property type="entry name" value="Cyanovirin-N_sf"/>
</dbReference>
<dbReference type="EMBL" id="MDEK01000006">
    <property type="protein sequence ID" value="PPU83113.1"/>
    <property type="molecule type" value="Genomic_DNA"/>
</dbReference>
<comment type="caution">
    <text evidence="2">The sequence shown here is derived from an EMBL/GenBank/DDBJ whole genome shotgun (WGS) entry which is preliminary data.</text>
</comment>
<feature type="signal peptide" evidence="1">
    <location>
        <begin position="1"/>
        <end position="37"/>
    </location>
</feature>
<dbReference type="Gene3D" id="2.30.60.10">
    <property type="entry name" value="Cyanovirin-N"/>
    <property type="match status" value="1"/>
</dbReference>
<evidence type="ECO:0000256" key="1">
    <source>
        <dbReference type="SAM" id="SignalP"/>
    </source>
</evidence>
<protein>
    <recommendedName>
        <fullName evidence="4">Cyanovirin-N domain-containing protein</fullName>
    </recommendedName>
</protein>
<dbReference type="AlphaFoldDB" id="A0A2P5Z590"/>
<proteinExistence type="predicted"/>
<feature type="chain" id="PRO_5015117982" description="Cyanovirin-N domain-containing protein" evidence="1">
    <location>
        <begin position="38"/>
        <end position="261"/>
    </location>
</feature>
<dbReference type="Proteomes" id="UP000247346">
    <property type="component" value="Unassembled WGS sequence"/>
</dbReference>
<keyword evidence="1" id="KW-0732">Signal</keyword>
<name>A0A2P5Z590_9XANT</name>
<gene>
    <name evidence="2" type="ORF">XsacCFBP4641_08030</name>
</gene>
<evidence type="ECO:0000313" key="2">
    <source>
        <dbReference type="EMBL" id="PPU83113.1"/>
    </source>
</evidence>
<reference evidence="2 3" key="1">
    <citation type="submission" date="2016-08" db="EMBL/GenBank/DDBJ databases">
        <authorList>
            <person name="Seilhamer J.J."/>
        </authorList>
    </citation>
    <scope>NUCLEOTIDE SEQUENCE [LARGE SCALE GENOMIC DNA]</scope>
    <source>
        <strain evidence="2 3">CFBP4641</strain>
    </source>
</reference>
<evidence type="ECO:0008006" key="4">
    <source>
        <dbReference type="Google" id="ProtNLM"/>
    </source>
</evidence>
<accession>A0A2P5Z590</accession>
<organism evidence="2 3">
    <name type="scientific">Xanthomonas sacchari</name>
    <dbReference type="NCBI Taxonomy" id="56458"/>
    <lineage>
        <taxon>Bacteria</taxon>
        <taxon>Pseudomonadati</taxon>
        <taxon>Pseudomonadota</taxon>
        <taxon>Gammaproteobacteria</taxon>
        <taxon>Lysobacterales</taxon>
        <taxon>Lysobacteraceae</taxon>
        <taxon>Xanthomonas</taxon>
    </lineage>
</organism>
<sequence length="261" mass="27430">MESSLIHALGRLSCLSRRTASALLCLSLLLLSFHGHAAPVPGGSWQKSCKNASMSGTQLGADCKTGTISLFGGGNGWRYTIIQRTDLCSGDLSNDHGRLKCNRGIYTSSLPASANKTCDDVFRDKGVLYAMCRKKSGGYRTNALFLQTQCLSAVNNDGTLSCSTAPPACTPTISAVAANKGFIVHGSCFLPNHAVYFRYVDNNLKNVFGQGSANAAGSFDFNTGAICVYPGPVAISANDGRSSSSDVTGTLWSNTVVMTCP</sequence>